<dbReference type="RefSeq" id="WP_071960609.1">
    <property type="nucleotide sequence ID" value="NZ_CP018025.1"/>
</dbReference>
<organism evidence="2 3">
    <name type="scientific">Alteromonas mediterranea</name>
    <dbReference type="NCBI Taxonomy" id="314275"/>
    <lineage>
        <taxon>Bacteria</taxon>
        <taxon>Pseudomonadati</taxon>
        <taxon>Pseudomonadota</taxon>
        <taxon>Gammaproteobacteria</taxon>
        <taxon>Alteromonadales</taxon>
        <taxon>Alteromonadaceae</taxon>
        <taxon>Alteromonas/Salinimonas group</taxon>
        <taxon>Alteromonas</taxon>
    </lineage>
</organism>
<dbReference type="Proteomes" id="UP000182101">
    <property type="component" value="Plasmid pAMCP48-600"/>
</dbReference>
<proteinExistence type="predicted"/>
<evidence type="ECO:0000313" key="2">
    <source>
        <dbReference type="EMBL" id="APD91999.1"/>
    </source>
</evidence>
<keyword evidence="1" id="KW-1133">Transmembrane helix</keyword>
<protein>
    <submittedName>
        <fullName evidence="2">Uncharacterized protein</fullName>
    </submittedName>
</protein>
<dbReference type="AlphaFoldDB" id="A0AAC9NTP2"/>
<keyword evidence="2" id="KW-0614">Plasmid</keyword>
<evidence type="ECO:0000256" key="1">
    <source>
        <dbReference type="SAM" id="Phobius"/>
    </source>
</evidence>
<accession>A0AAC9NTP2</accession>
<keyword evidence="1" id="KW-0812">Transmembrane</keyword>
<name>A0AAC9NTP2_9ALTE</name>
<evidence type="ECO:0000313" key="3">
    <source>
        <dbReference type="Proteomes" id="UP000182101"/>
    </source>
</evidence>
<feature type="transmembrane region" description="Helical" evidence="1">
    <location>
        <begin position="89"/>
        <end position="116"/>
    </location>
</feature>
<keyword evidence="1" id="KW-0472">Membrane</keyword>
<feature type="transmembrane region" description="Helical" evidence="1">
    <location>
        <begin position="52"/>
        <end position="69"/>
    </location>
</feature>
<sequence length="120" mass="13413">MAHPIYGNITPAWVYALRVFMALFIMSAPYGMVTYLTKAHVSPLALAGSDQLLQGVALFLLSYLVYEVTRYKIHRVHSEQSSGRGIELYVSLCMLSVLSMMFAMLFSFYATVLLVFSTGL</sequence>
<feature type="transmembrane region" description="Helical" evidence="1">
    <location>
        <begin position="12"/>
        <end position="32"/>
    </location>
</feature>
<reference evidence="2 3" key="1">
    <citation type="submission" date="2016-11" db="EMBL/GenBank/DDBJ databases">
        <title>Networking in microbes: conjugative elements and plasmids in the genus Alteromonas.</title>
        <authorList>
            <person name="Lopez-Perez M."/>
            <person name="Ramon-Marco N."/>
            <person name="Rodriguez-Valera F."/>
        </authorList>
    </citation>
    <scope>NUCLEOTIDE SEQUENCE [LARGE SCALE GENOMIC DNA]</scope>
    <source>
        <strain evidence="2 3">CP48</strain>
        <plasmid evidence="3">pamcp48-600</plasmid>
    </source>
</reference>
<dbReference type="EMBL" id="CP018025">
    <property type="protein sequence ID" value="APD91999.1"/>
    <property type="molecule type" value="Genomic_DNA"/>
</dbReference>
<gene>
    <name evidence="2" type="ORF">BM524_18940</name>
</gene>
<geneLocation type="plasmid" evidence="3">
    <name>pamcp48-600</name>
</geneLocation>